<dbReference type="PANTHER" id="PTHR33121">
    <property type="entry name" value="CYCLIC DI-GMP PHOSPHODIESTERASE PDEF"/>
    <property type="match status" value="1"/>
</dbReference>
<dbReference type="CDD" id="cd01948">
    <property type="entry name" value="EAL"/>
    <property type="match status" value="1"/>
</dbReference>
<dbReference type="EMBL" id="CP035042">
    <property type="protein sequence ID" value="QHC52160.1"/>
    <property type="molecule type" value="Genomic_DNA"/>
</dbReference>
<evidence type="ECO:0000313" key="6">
    <source>
        <dbReference type="Proteomes" id="UP000464013"/>
    </source>
</evidence>
<name>A0A6I6SWB7_9GAMM</name>
<dbReference type="KEGG" id="htx:EKK97_15280"/>
<dbReference type="EC" id="3.1.4.52" evidence="1"/>
<dbReference type="Gene3D" id="3.20.20.450">
    <property type="entry name" value="EAL domain"/>
    <property type="match status" value="1"/>
</dbReference>
<dbReference type="SUPFAM" id="SSF141868">
    <property type="entry name" value="EAL domain-like"/>
    <property type="match status" value="1"/>
</dbReference>
<dbReference type="AlphaFoldDB" id="A0A6I6SWB7"/>
<dbReference type="GO" id="GO:0071111">
    <property type="term" value="F:cyclic-guanylate-specific phosphodiesterase activity"/>
    <property type="evidence" value="ECO:0007669"/>
    <property type="project" value="UniProtKB-EC"/>
</dbReference>
<evidence type="ECO:0000256" key="3">
    <source>
        <dbReference type="SAM" id="MobiDB-lite"/>
    </source>
</evidence>
<protein>
    <recommendedName>
        <fullName evidence="1">cyclic-guanylate-specific phosphodiesterase</fullName>
        <ecNumber evidence="1">3.1.4.52</ecNumber>
    </recommendedName>
</protein>
<dbReference type="OrthoDB" id="1673646at2"/>
<dbReference type="Pfam" id="PF00563">
    <property type="entry name" value="EAL"/>
    <property type="match status" value="1"/>
</dbReference>
<keyword evidence="2" id="KW-0973">c-di-GMP</keyword>
<dbReference type="InterPro" id="IPR050706">
    <property type="entry name" value="Cyclic-di-GMP_PDE-like"/>
</dbReference>
<reference evidence="5 6" key="1">
    <citation type="submission" date="2019-01" db="EMBL/GenBank/DDBJ databases">
        <title>Complete genome of a denitifying bacterium Halomons sp. BC-M4-5.</title>
        <authorList>
            <person name="Wang L."/>
            <person name="Shao Z."/>
        </authorList>
    </citation>
    <scope>NUCLEOTIDE SEQUENCE [LARGE SCALE GENOMIC DNA]</scope>
    <source>
        <strain evidence="5 6">BC-M4-5</strain>
    </source>
</reference>
<dbReference type="FunFam" id="3.20.20.450:FF:000001">
    <property type="entry name" value="Cyclic di-GMP phosphodiesterase yahA"/>
    <property type="match status" value="1"/>
</dbReference>
<dbReference type="InterPro" id="IPR035919">
    <property type="entry name" value="EAL_sf"/>
</dbReference>
<evidence type="ECO:0000313" key="5">
    <source>
        <dbReference type="EMBL" id="QHC52160.1"/>
    </source>
</evidence>
<feature type="compositionally biased region" description="Basic and acidic residues" evidence="3">
    <location>
        <begin position="283"/>
        <end position="295"/>
    </location>
</feature>
<dbReference type="PROSITE" id="PS50883">
    <property type="entry name" value="EAL"/>
    <property type="match status" value="1"/>
</dbReference>
<evidence type="ECO:0000256" key="2">
    <source>
        <dbReference type="ARBA" id="ARBA00022636"/>
    </source>
</evidence>
<dbReference type="PANTHER" id="PTHR33121:SF70">
    <property type="entry name" value="SIGNALING PROTEIN YKOW"/>
    <property type="match status" value="1"/>
</dbReference>
<accession>A0A6I6SWB7</accession>
<keyword evidence="6" id="KW-1185">Reference proteome</keyword>
<dbReference type="SMART" id="SM00052">
    <property type="entry name" value="EAL"/>
    <property type="match status" value="1"/>
</dbReference>
<evidence type="ECO:0000259" key="4">
    <source>
        <dbReference type="PROSITE" id="PS50883"/>
    </source>
</evidence>
<proteinExistence type="predicted"/>
<dbReference type="Proteomes" id="UP000464013">
    <property type="component" value="Chromosome"/>
</dbReference>
<feature type="compositionally biased region" description="Polar residues" evidence="3">
    <location>
        <begin position="296"/>
        <end position="307"/>
    </location>
</feature>
<dbReference type="InterPro" id="IPR001633">
    <property type="entry name" value="EAL_dom"/>
</dbReference>
<organism evidence="5 6">
    <name type="scientific">Billgrantia tianxiuensis</name>
    <dbReference type="NCBI Taxonomy" id="2497861"/>
    <lineage>
        <taxon>Bacteria</taxon>
        <taxon>Pseudomonadati</taxon>
        <taxon>Pseudomonadota</taxon>
        <taxon>Gammaproteobacteria</taxon>
        <taxon>Oceanospirillales</taxon>
        <taxon>Halomonadaceae</taxon>
        <taxon>Billgrantia</taxon>
    </lineage>
</organism>
<feature type="region of interest" description="Disordered" evidence="3">
    <location>
        <begin position="283"/>
        <end position="323"/>
    </location>
</feature>
<sequence>MYQAKSRGRGVFAFYSSEMQDQAQSHLRLRGELDKALQRNELRVHYQPKVHIAKGTLVGFEALVRWQHPERGLVTPGQFIPAAEMSGQITAIDRWMLGSVIDQLSRWRQAGYQEFPVAVNVSASLFSRTEFVDELAQWLKAGGVPARLLELEITEHVAMLDLDYTLSTLQALKRLGVTLTIDDFGTGYSGLAYLRDFPIDTVKIDMSFIKGVHQDRKNQGIVRAIIALASTMGLHTVAEGVETAEELAFLRQQACWGYQGYHFSPAREPAEIERRYLSVERIDMEDDSRHQESRQHSASGKDQNGEGNESWLPEQDSNLRPSD</sequence>
<gene>
    <name evidence="5" type="ORF">EKK97_15280</name>
</gene>
<feature type="domain" description="EAL" evidence="4">
    <location>
        <begin position="26"/>
        <end position="280"/>
    </location>
</feature>
<evidence type="ECO:0000256" key="1">
    <source>
        <dbReference type="ARBA" id="ARBA00012282"/>
    </source>
</evidence>